<keyword evidence="2" id="KW-1185">Reference proteome</keyword>
<evidence type="ECO:0000313" key="1">
    <source>
        <dbReference type="EMBL" id="MCI30988.1"/>
    </source>
</evidence>
<dbReference type="Proteomes" id="UP000265520">
    <property type="component" value="Unassembled WGS sequence"/>
</dbReference>
<accession>A0A392R318</accession>
<name>A0A392R318_9FABA</name>
<dbReference type="EMBL" id="LXQA010183795">
    <property type="protein sequence ID" value="MCI30988.1"/>
    <property type="molecule type" value="Genomic_DNA"/>
</dbReference>
<sequence>MREVRMEGDVLEVDHSRSVFVVKASLRLVEHGEASSERLEIVNGVKSID</sequence>
<protein>
    <submittedName>
        <fullName evidence="1">Uncharacterized protein</fullName>
    </submittedName>
</protein>
<evidence type="ECO:0000313" key="2">
    <source>
        <dbReference type="Proteomes" id="UP000265520"/>
    </source>
</evidence>
<organism evidence="1 2">
    <name type="scientific">Trifolium medium</name>
    <dbReference type="NCBI Taxonomy" id="97028"/>
    <lineage>
        <taxon>Eukaryota</taxon>
        <taxon>Viridiplantae</taxon>
        <taxon>Streptophyta</taxon>
        <taxon>Embryophyta</taxon>
        <taxon>Tracheophyta</taxon>
        <taxon>Spermatophyta</taxon>
        <taxon>Magnoliopsida</taxon>
        <taxon>eudicotyledons</taxon>
        <taxon>Gunneridae</taxon>
        <taxon>Pentapetalae</taxon>
        <taxon>rosids</taxon>
        <taxon>fabids</taxon>
        <taxon>Fabales</taxon>
        <taxon>Fabaceae</taxon>
        <taxon>Papilionoideae</taxon>
        <taxon>50 kb inversion clade</taxon>
        <taxon>NPAAA clade</taxon>
        <taxon>Hologalegina</taxon>
        <taxon>IRL clade</taxon>
        <taxon>Trifolieae</taxon>
        <taxon>Trifolium</taxon>
    </lineage>
</organism>
<reference evidence="1 2" key="1">
    <citation type="journal article" date="2018" name="Front. Plant Sci.">
        <title>Red Clover (Trifolium pratense) and Zigzag Clover (T. medium) - A Picture of Genomic Similarities and Differences.</title>
        <authorList>
            <person name="Dluhosova J."/>
            <person name="Istvanek J."/>
            <person name="Nedelnik J."/>
            <person name="Repkova J."/>
        </authorList>
    </citation>
    <scope>NUCLEOTIDE SEQUENCE [LARGE SCALE GENOMIC DNA]</scope>
    <source>
        <strain evidence="2">cv. 10/8</strain>
        <tissue evidence="1">Leaf</tissue>
    </source>
</reference>
<dbReference type="AlphaFoldDB" id="A0A392R318"/>
<comment type="caution">
    <text evidence="1">The sequence shown here is derived from an EMBL/GenBank/DDBJ whole genome shotgun (WGS) entry which is preliminary data.</text>
</comment>
<proteinExistence type="predicted"/>